<evidence type="ECO:0000313" key="7">
    <source>
        <dbReference type="EMBL" id="GMH78231.1"/>
    </source>
</evidence>
<feature type="transmembrane region" description="Helical" evidence="6">
    <location>
        <begin position="164"/>
        <end position="184"/>
    </location>
</feature>
<evidence type="ECO:0000256" key="3">
    <source>
        <dbReference type="ARBA" id="ARBA00022692"/>
    </source>
</evidence>
<evidence type="ECO:0000256" key="5">
    <source>
        <dbReference type="ARBA" id="ARBA00023136"/>
    </source>
</evidence>
<comment type="caution">
    <text evidence="7">The sequence shown here is derived from an EMBL/GenBank/DDBJ whole genome shotgun (WGS) entry which is preliminary data.</text>
</comment>
<evidence type="ECO:0000256" key="1">
    <source>
        <dbReference type="ARBA" id="ARBA00004141"/>
    </source>
</evidence>
<organism evidence="7 8">
    <name type="scientific">Triparma laevis f. inornata</name>
    <dbReference type="NCBI Taxonomy" id="1714386"/>
    <lineage>
        <taxon>Eukaryota</taxon>
        <taxon>Sar</taxon>
        <taxon>Stramenopiles</taxon>
        <taxon>Ochrophyta</taxon>
        <taxon>Bolidophyceae</taxon>
        <taxon>Parmales</taxon>
        <taxon>Triparmaceae</taxon>
        <taxon>Triparma</taxon>
    </lineage>
</organism>
<sequence>MSPVDKQGLKLFLIGVAKKNRIAKKMARYGVGLKIAMTHGLGYMDILTDLFVARSYYEAGKLNTAYATAGFAVMAILIQTLVTFFQYGKMSWRERLGRTLMALFGMASLMEGASVWVGKEDKDLQLFTGPAMYAFMKAAEIAFVSIPESIIQIGGLLQTKRGDILGIQIVGVISSIVAGAFIMTDGNFGFIASKNLSSPGDPYYGWISKSEKGVAKLRQMFGMLLFNACYFAQSVFAMSLFVQAFGSRKPLLITLGVEFFAVCFYMGWKRELCGISVLPKPTTYNSYIGLFILGAFYYMLVCAVPMLIAAAPMELGPEVFASILVWRLLTNGGVIYMALGELGEKHYLSMEMGMEGLRPKPFLEKPKSGKQHARDCWRDVKIWNKGCKTKDDEVWGWVGYIHPVYLPFEMVTPWVCETLVEKYRGNGARPEWMNEENENEFIKRVAEIYMWHGEDRDKNTVDKALGLLFNRSGADLEEGVDGQLTFIKSKKKSKKGLDRGKVRVVPGRSY</sequence>
<dbReference type="GO" id="GO:0005886">
    <property type="term" value="C:plasma membrane"/>
    <property type="evidence" value="ECO:0007669"/>
    <property type="project" value="UniProtKB-ARBA"/>
</dbReference>
<comment type="similarity">
    <text evidence="2">Belongs to the XK family.</text>
</comment>
<proteinExistence type="inferred from homology"/>
<dbReference type="AlphaFoldDB" id="A0A9W7AS81"/>
<feature type="transmembrane region" description="Helical" evidence="6">
    <location>
        <begin position="64"/>
        <end position="87"/>
    </location>
</feature>
<evidence type="ECO:0000256" key="6">
    <source>
        <dbReference type="SAM" id="Phobius"/>
    </source>
</evidence>
<keyword evidence="4 6" id="KW-1133">Transmembrane helix</keyword>
<keyword evidence="3 6" id="KW-0812">Transmembrane</keyword>
<evidence type="ECO:0000313" key="8">
    <source>
        <dbReference type="Proteomes" id="UP001162640"/>
    </source>
</evidence>
<feature type="transmembrane region" description="Helical" evidence="6">
    <location>
        <begin position="319"/>
        <end position="339"/>
    </location>
</feature>
<feature type="transmembrane region" description="Helical" evidence="6">
    <location>
        <begin position="288"/>
        <end position="313"/>
    </location>
</feature>
<protein>
    <submittedName>
        <fullName evidence="7">Uncharacterized protein</fullName>
    </submittedName>
</protein>
<name>A0A9W7AS81_9STRA</name>
<dbReference type="Proteomes" id="UP001162640">
    <property type="component" value="Unassembled WGS sequence"/>
</dbReference>
<reference evidence="8" key="1">
    <citation type="journal article" date="2023" name="Commun. Biol.">
        <title>Genome analysis of Parmales, the sister group of diatoms, reveals the evolutionary specialization of diatoms from phago-mixotrophs to photoautotrophs.</title>
        <authorList>
            <person name="Ban H."/>
            <person name="Sato S."/>
            <person name="Yoshikawa S."/>
            <person name="Yamada K."/>
            <person name="Nakamura Y."/>
            <person name="Ichinomiya M."/>
            <person name="Sato N."/>
            <person name="Blanc-Mathieu R."/>
            <person name="Endo H."/>
            <person name="Kuwata A."/>
            <person name="Ogata H."/>
        </authorList>
    </citation>
    <scope>NUCLEOTIDE SEQUENCE [LARGE SCALE GENOMIC DNA]</scope>
</reference>
<feature type="transmembrane region" description="Helical" evidence="6">
    <location>
        <begin position="99"/>
        <end position="117"/>
    </location>
</feature>
<evidence type="ECO:0000256" key="4">
    <source>
        <dbReference type="ARBA" id="ARBA00022989"/>
    </source>
</evidence>
<comment type="subcellular location">
    <subcellularLocation>
        <location evidence="1">Membrane</location>
        <topology evidence="1">Multi-pass membrane protein</topology>
    </subcellularLocation>
</comment>
<feature type="transmembrane region" description="Helical" evidence="6">
    <location>
        <begin position="26"/>
        <end position="44"/>
    </location>
</feature>
<dbReference type="EMBL" id="BLQM01000246">
    <property type="protein sequence ID" value="GMH78231.1"/>
    <property type="molecule type" value="Genomic_DNA"/>
</dbReference>
<feature type="transmembrane region" description="Helical" evidence="6">
    <location>
        <begin position="251"/>
        <end position="268"/>
    </location>
</feature>
<gene>
    <name evidence="7" type="ORF">TL16_g07720</name>
</gene>
<feature type="transmembrane region" description="Helical" evidence="6">
    <location>
        <begin position="224"/>
        <end position="245"/>
    </location>
</feature>
<keyword evidence="5 6" id="KW-0472">Membrane</keyword>
<dbReference type="InterPro" id="IPR018629">
    <property type="entry name" value="XK-rel"/>
</dbReference>
<dbReference type="Pfam" id="PF09815">
    <property type="entry name" value="XK-related"/>
    <property type="match status" value="1"/>
</dbReference>
<evidence type="ECO:0000256" key="2">
    <source>
        <dbReference type="ARBA" id="ARBA00008789"/>
    </source>
</evidence>
<accession>A0A9W7AS81</accession>